<dbReference type="EMBL" id="JADNRY010000666">
    <property type="protein sequence ID" value="KAF9030517.1"/>
    <property type="molecule type" value="Genomic_DNA"/>
</dbReference>
<sequence>MSSTHNNPSSLSTTGFPSPIDDTANSLVMFTQLYLHPAASRLFAQFSTPEAATDLNGLLGWIRDELMKRDRTITELMQNGREHHDSARAWQLYSQSLEQNNKKLVTEISDLQNDRRLSGYPDFLDTQAKLIRDRQRLANGLACYAQADVQPFLEAIIDDIYSLFLLIEELHDKANSERDNTWSRRISAVLAMVSTIQDQLSYTSDEIYGALQQFKEEVSNPVGFATQFSAVTFSNSWEISPDFPRIHDLPSPLSSSDSLVVSVHSPTMICLADLD</sequence>
<keyword evidence="2" id="KW-1185">Reference proteome</keyword>
<organism evidence="1 2">
    <name type="scientific">Rhodocollybia butyracea</name>
    <dbReference type="NCBI Taxonomy" id="206335"/>
    <lineage>
        <taxon>Eukaryota</taxon>
        <taxon>Fungi</taxon>
        <taxon>Dikarya</taxon>
        <taxon>Basidiomycota</taxon>
        <taxon>Agaricomycotina</taxon>
        <taxon>Agaricomycetes</taxon>
        <taxon>Agaricomycetidae</taxon>
        <taxon>Agaricales</taxon>
        <taxon>Marasmiineae</taxon>
        <taxon>Omphalotaceae</taxon>
        <taxon>Rhodocollybia</taxon>
    </lineage>
</organism>
<name>A0A9P5P6T9_9AGAR</name>
<dbReference type="Proteomes" id="UP000772434">
    <property type="component" value="Unassembled WGS sequence"/>
</dbReference>
<dbReference type="AlphaFoldDB" id="A0A9P5P6T9"/>
<gene>
    <name evidence="1" type="ORF">BDP27DRAFT_1455886</name>
</gene>
<comment type="caution">
    <text evidence="1">The sequence shown here is derived from an EMBL/GenBank/DDBJ whole genome shotgun (WGS) entry which is preliminary data.</text>
</comment>
<evidence type="ECO:0000313" key="2">
    <source>
        <dbReference type="Proteomes" id="UP000772434"/>
    </source>
</evidence>
<reference evidence="1" key="1">
    <citation type="submission" date="2020-11" db="EMBL/GenBank/DDBJ databases">
        <authorList>
            <consortium name="DOE Joint Genome Institute"/>
            <person name="Ahrendt S."/>
            <person name="Riley R."/>
            <person name="Andreopoulos W."/>
            <person name="Labutti K."/>
            <person name="Pangilinan J."/>
            <person name="Ruiz-Duenas F.J."/>
            <person name="Barrasa J.M."/>
            <person name="Sanchez-Garcia M."/>
            <person name="Camarero S."/>
            <person name="Miyauchi S."/>
            <person name="Serrano A."/>
            <person name="Linde D."/>
            <person name="Babiker R."/>
            <person name="Drula E."/>
            <person name="Ayuso-Fernandez I."/>
            <person name="Pacheco R."/>
            <person name="Padilla G."/>
            <person name="Ferreira P."/>
            <person name="Barriuso J."/>
            <person name="Kellner H."/>
            <person name="Castanera R."/>
            <person name="Alfaro M."/>
            <person name="Ramirez L."/>
            <person name="Pisabarro A.G."/>
            <person name="Kuo A."/>
            <person name="Tritt A."/>
            <person name="Lipzen A."/>
            <person name="He G."/>
            <person name="Yan M."/>
            <person name="Ng V."/>
            <person name="Cullen D."/>
            <person name="Martin F."/>
            <person name="Rosso M.-N."/>
            <person name="Henrissat B."/>
            <person name="Hibbett D."/>
            <person name="Martinez A.T."/>
            <person name="Grigoriev I.V."/>
        </authorList>
    </citation>
    <scope>NUCLEOTIDE SEQUENCE</scope>
    <source>
        <strain evidence="1">AH 40177</strain>
    </source>
</reference>
<accession>A0A9P5P6T9</accession>
<feature type="non-terminal residue" evidence="1">
    <location>
        <position position="1"/>
    </location>
</feature>
<protein>
    <submittedName>
        <fullName evidence="1">Uncharacterized protein</fullName>
    </submittedName>
</protein>
<proteinExistence type="predicted"/>
<evidence type="ECO:0000313" key="1">
    <source>
        <dbReference type="EMBL" id="KAF9030517.1"/>
    </source>
</evidence>